<dbReference type="RefSeq" id="WP_009149135.1">
    <property type="nucleotide sequence ID" value="NZ_CP121471.1"/>
</dbReference>
<dbReference type="HOGENOM" id="CLU_2304764_0_0_6"/>
<dbReference type="STRING" id="631362.Thi970DRAFT_02623"/>
<dbReference type="Proteomes" id="UP000002964">
    <property type="component" value="Unassembled WGS sequence"/>
</dbReference>
<dbReference type="AlphaFoldDB" id="H8Z0M6"/>
<gene>
    <name evidence="1" type="ORF">Thi970DRAFT_02623</name>
</gene>
<reference evidence="2" key="1">
    <citation type="submission" date="2011-06" db="EMBL/GenBank/DDBJ databases">
        <authorList>
            <consortium name="US DOE Joint Genome Institute (JGI-PGF)"/>
            <person name="Lucas S."/>
            <person name="Han J."/>
            <person name="Lapidus A."/>
            <person name="Cheng J.-F."/>
            <person name="Goodwin L."/>
            <person name="Pitluck S."/>
            <person name="Peters L."/>
            <person name="Land M.L."/>
            <person name="Hauser L."/>
            <person name="Vogl K."/>
            <person name="Liu Z."/>
            <person name="Overmann J."/>
            <person name="Frigaard N.-U."/>
            <person name="Bryant D.A."/>
            <person name="Woyke T.J."/>
        </authorList>
    </citation>
    <scope>NUCLEOTIDE SEQUENCE [LARGE SCALE GENOMIC DNA]</scope>
    <source>
        <strain evidence="2">970</strain>
    </source>
</reference>
<protein>
    <submittedName>
        <fullName evidence="1">Uncharacterized protein</fullName>
    </submittedName>
</protein>
<sequence>MRRQHAAVGLNGDRERCKGRELRVFGYAPECHLDRRTSALTGALIMNFGIGEQMICGGDGLLRGRGNDAQRLVVGVLMQLIAPACAASHNVRYRTDTGGR</sequence>
<organism evidence="1 2">
    <name type="scientific">Thiorhodovibrio frisius</name>
    <dbReference type="NCBI Taxonomy" id="631362"/>
    <lineage>
        <taxon>Bacteria</taxon>
        <taxon>Pseudomonadati</taxon>
        <taxon>Pseudomonadota</taxon>
        <taxon>Gammaproteobacteria</taxon>
        <taxon>Chromatiales</taxon>
        <taxon>Chromatiaceae</taxon>
        <taxon>Thiorhodovibrio</taxon>
    </lineage>
</organism>
<dbReference type="EMBL" id="JH603169">
    <property type="protein sequence ID" value="EIC22367.1"/>
    <property type="molecule type" value="Genomic_DNA"/>
</dbReference>
<name>H8Z0M6_9GAMM</name>
<proteinExistence type="predicted"/>
<reference evidence="1 2" key="2">
    <citation type="submission" date="2011-11" db="EMBL/GenBank/DDBJ databases">
        <authorList>
            <consortium name="US DOE Joint Genome Institute"/>
            <person name="Lucas S."/>
            <person name="Han J."/>
            <person name="Lapidus A."/>
            <person name="Cheng J.-F."/>
            <person name="Goodwin L."/>
            <person name="Pitluck S."/>
            <person name="Peters L."/>
            <person name="Ovchinnikova G."/>
            <person name="Zhang X."/>
            <person name="Detter J.C."/>
            <person name="Han C."/>
            <person name="Tapia R."/>
            <person name="Land M."/>
            <person name="Hauser L."/>
            <person name="Kyrpides N."/>
            <person name="Ivanova N."/>
            <person name="Pagani I."/>
            <person name="Vogl K."/>
            <person name="Liu Z."/>
            <person name="Overmann J."/>
            <person name="Frigaard N.-U."/>
            <person name="Bryant D."/>
            <person name="Woyke T."/>
        </authorList>
    </citation>
    <scope>NUCLEOTIDE SEQUENCE [LARGE SCALE GENOMIC DNA]</scope>
    <source>
        <strain evidence="1 2">970</strain>
    </source>
</reference>
<keyword evidence="2" id="KW-1185">Reference proteome</keyword>
<evidence type="ECO:0000313" key="2">
    <source>
        <dbReference type="Proteomes" id="UP000002964"/>
    </source>
</evidence>
<accession>H8Z0M6</accession>
<evidence type="ECO:0000313" key="1">
    <source>
        <dbReference type="EMBL" id="EIC22367.1"/>
    </source>
</evidence>